<dbReference type="PANTHER" id="PTHR48022">
    <property type="entry name" value="PLASTIDIC GLUCOSE TRANSPORTER 4"/>
    <property type="match status" value="1"/>
</dbReference>
<keyword evidence="3 7" id="KW-0813">Transport</keyword>
<dbReference type="Proteomes" id="UP001610335">
    <property type="component" value="Unassembled WGS sequence"/>
</dbReference>
<feature type="transmembrane region" description="Helical" evidence="8">
    <location>
        <begin position="335"/>
        <end position="355"/>
    </location>
</feature>
<feature type="transmembrane region" description="Helical" evidence="8">
    <location>
        <begin position="308"/>
        <end position="328"/>
    </location>
</feature>
<gene>
    <name evidence="10" type="ORF">BDW59DRAFT_167222</name>
</gene>
<comment type="caution">
    <text evidence="10">The sequence shown here is derived from an EMBL/GenBank/DDBJ whole genome shotgun (WGS) entry which is preliminary data.</text>
</comment>
<dbReference type="PANTHER" id="PTHR48022:SF7">
    <property type="entry name" value="MAJOR FACILITATOR SUPERFAMILY (MFS) PROFILE DOMAIN-CONTAINING PROTEIN-RELATED"/>
    <property type="match status" value="1"/>
</dbReference>
<accession>A0ABR4HFU4</accession>
<dbReference type="Pfam" id="PF00083">
    <property type="entry name" value="Sugar_tr"/>
    <property type="match status" value="1"/>
</dbReference>
<feature type="transmembrane region" description="Helical" evidence="8">
    <location>
        <begin position="451"/>
        <end position="469"/>
    </location>
</feature>
<dbReference type="EMBL" id="JBFXLS010000128">
    <property type="protein sequence ID" value="KAL2814354.1"/>
    <property type="molecule type" value="Genomic_DNA"/>
</dbReference>
<feature type="domain" description="Major facilitator superfamily (MFS) profile" evidence="9">
    <location>
        <begin position="9"/>
        <end position="473"/>
    </location>
</feature>
<dbReference type="PRINTS" id="PR00171">
    <property type="entry name" value="SUGRTRNSPORT"/>
</dbReference>
<feature type="transmembrane region" description="Helical" evidence="8">
    <location>
        <begin position="6"/>
        <end position="24"/>
    </location>
</feature>
<proteinExistence type="inferred from homology"/>
<name>A0ABR4HFU4_9EURO</name>
<evidence type="ECO:0000256" key="8">
    <source>
        <dbReference type="SAM" id="Phobius"/>
    </source>
</evidence>
<reference evidence="10 11" key="1">
    <citation type="submission" date="2024-07" db="EMBL/GenBank/DDBJ databases">
        <title>Section-level genome sequencing and comparative genomics of Aspergillus sections Usti and Cavernicolus.</title>
        <authorList>
            <consortium name="Lawrence Berkeley National Laboratory"/>
            <person name="Nybo J.L."/>
            <person name="Vesth T.C."/>
            <person name="Theobald S."/>
            <person name="Frisvad J.C."/>
            <person name="Larsen T.O."/>
            <person name="Kjaerboelling I."/>
            <person name="Rothschild-Mancinelli K."/>
            <person name="Lyhne E.K."/>
            <person name="Kogle M.E."/>
            <person name="Barry K."/>
            <person name="Clum A."/>
            <person name="Na H."/>
            <person name="Ledsgaard L."/>
            <person name="Lin J."/>
            <person name="Lipzen A."/>
            <person name="Kuo A."/>
            <person name="Riley R."/>
            <person name="Mondo S."/>
            <person name="LaButti K."/>
            <person name="Haridas S."/>
            <person name="Pangalinan J."/>
            <person name="Salamov A.A."/>
            <person name="Simmons B.A."/>
            <person name="Magnuson J.K."/>
            <person name="Chen J."/>
            <person name="Drula E."/>
            <person name="Henrissat B."/>
            <person name="Wiebenga A."/>
            <person name="Lubbers R.J."/>
            <person name="Gomes A.C."/>
            <person name="Makela M.R."/>
            <person name="Stajich J."/>
            <person name="Grigoriev I.V."/>
            <person name="Mortensen U.H."/>
            <person name="De vries R.P."/>
            <person name="Baker S.E."/>
            <person name="Andersen M.R."/>
        </authorList>
    </citation>
    <scope>NUCLEOTIDE SEQUENCE [LARGE SCALE GENOMIC DNA]</scope>
    <source>
        <strain evidence="10 11">CBS 600.67</strain>
    </source>
</reference>
<evidence type="ECO:0000256" key="3">
    <source>
        <dbReference type="ARBA" id="ARBA00022448"/>
    </source>
</evidence>
<dbReference type="NCBIfam" id="TIGR00879">
    <property type="entry name" value="SP"/>
    <property type="match status" value="1"/>
</dbReference>
<dbReference type="PROSITE" id="PS50850">
    <property type="entry name" value="MFS"/>
    <property type="match status" value="1"/>
</dbReference>
<protein>
    <submittedName>
        <fullName evidence="10">General substrate transporter</fullName>
    </submittedName>
</protein>
<dbReference type="InterPro" id="IPR003663">
    <property type="entry name" value="Sugar/inositol_transpt"/>
</dbReference>
<keyword evidence="6 8" id="KW-0472">Membrane</keyword>
<keyword evidence="11" id="KW-1185">Reference proteome</keyword>
<dbReference type="InterPro" id="IPR050360">
    <property type="entry name" value="MFS_Sugar_Transporters"/>
</dbReference>
<evidence type="ECO:0000313" key="11">
    <source>
        <dbReference type="Proteomes" id="UP001610335"/>
    </source>
</evidence>
<evidence type="ECO:0000256" key="5">
    <source>
        <dbReference type="ARBA" id="ARBA00022989"/>
    </source>
</evidence>
<sequence>MMITNIYAITAIAVIGGSLFGFDLSSMSAILPTSQYRCYFNQGPNGPSLNGATHCSGPDPTVQGGITASMSGGSFIGALISGFVTDIFGRKSAIQMGSIIWIIGSILSCASQNIGMLILGRFLNGMCVGICSAQVPVYVGELAPHLRGLVMGAQQWAITWGILIMFFLSYGCSFLTGPVAFRLPWGLQIVPGIILFLGLLFTPESPRWLAKKDRWDECCHIITSVHANNHLDDGFIQMEIQQLKDACELERDKTDNTYLDLFRPHMIWRTHIIVFVQVWCQLTGINAILYYITYIFGMAGLSGSSNLVASSISSVINVVVTIPGLVFLDRIGRRPFLIGGSISLTIWWAVCAGLMGGYGNPAPPGGLNNIREQSWVITGAPAKVVIACSYLIVASFAPTWGPIEWVYPSELFPLRLRGKAAALSTASNWAVNFALSYFVPSAFVNINWKTYVIFAVFCFAMTLHVFFVFPETSGRTLEEVEDVFKGVKLAWKMGDNKLKDDEERTNDHELNRTKCDEALHIEDTSGSA</sequence>
<evidence type="ECO:0000259" key="9">
    <source>
        <dbReference type="PROSITE" id="PS50850"/>
    </source>
</evidence>
<dbReference type="InterPro" id="IPR005829">
    <property type="entry name" value="Sugar_transporter_CS"/>
</dbReference>
<organism evidence="10 11">
    <name type="scientific">Aspergillus cavernicola</name>
    <dbReference type="NCBI Taxonomy" id="176166"/>
    <lineage>
        <taxon>Eukaryota</taxon>
        <taxon>Fungi</taxon>
        <taxon>Dikarya</taxon>
        <taxon>Ascomycota</taxon>
        <taxon>Pezizomycotina</taxon>
        <taxon>Eurotiomycetes</taxon>
        <taxon>Eurotiomycetidae</taxon>
        <taxon>Eurotiales</taxon>
        <taxon>Aspergillaceae</taxon>
        <taxon>Aspergillus</taxon>
        <taxon>Aspergillus subgen. Nidulantes</taxon>
    </lineage>
</organism>
<evidence type="ECO:0000256" key="6">
    <source>
        <dbReference type="ARBA" id="ARBA00023136"/>
    </source>
</evidence>
<comment type="subcellular location">
    <subcellularLocation>
        <location evidence="1">Membrane</location>
        <topology evidence="1">Multi-pass membrane protein</topology>
    </subcellularLocation>
</comment>
<comment type="similarity">
    <text evidence="2 7">Belongs to the major facilitator superfamily. Sugar transporter (TC 2.A.1.1) family.</text>
</comment>
<dbReference type="InterPro" id="IPR020846">
    <property type="entry name" value="MFS_dom"/>
</dbReference>
<feature type="transmembrane region" description="Helical" evidence="8">
    <location>
        <begin position="156"/>
        <end position="177"/>
    </location>
</feature>
<evidence type="ECO:0000256" key="7">
    <source>
        <dbReference type="RuleBase" id="RU003346"/>
    </source>
</evidence>
<feature type="transmembrane region" description="Helical" evidence="8">
    <location>
        <begin position="98"/>
        <end position="116"/>
    </location>
</feature>
<keyword evidence="5 8" id="KW-1133">Transmembrane helix</keyword>
<feature type="transmembrane region" description="Helical" evidence="8">
    <location>
        <begin position="420"/>
        <end position="439"/>
    </location>
</feature>
<keyword evidence="4 8" id="KW-0812">Transmembrane</keyword>
<evidence type="ECO:0000256" key="2">
    <source>
        <dbReference type="ARBA" id="ARBA00010992"/>
    </source>
</evidence>
<dbReference type="InterPro" id="IPR005828">
    <property type="entry name" value="MFS_sugar_transport-like"/>
</dbReference>
<feature type="transmembrane region" description="Helical" evidence="8">
    <location>
        <begin position="272"/>
        <end position="296"/>
    </location>
</feature>
<dbReference type="PROSITE" id="PS00216">
    <property type="entry name" value="SUGAR_TRANSPORT_1"/>
    <property type="match status" value="1"/>
</dbReference>
<dbReference type="SUPFAM" id="SSF103473">
    <property type="entry name" value="MFS general substrate transporter"/>
    <property type="match status" value="1"/>
</dbReference>
<dbReference type="CDD" id="cd17356">
    <property type="entry name" value="MFS_HXT"/>
    <property type="match status" value="1"/>
</dbReference>
<evidence type="ECO:0000313" key="10">
    <source>
        <dbReference type="EMBL" id="KAL2814354.1"/>
    </source>
</evidence>
<evidence type="ECO:0000256" key="4">
    <source>
        <dbReference type="ARBA" id="ARBA00022692"/>
    </source>
</evidence>
<evidence type="ECO:0000256" key="1">
    <source>
        <dbReference type="ARBA" id="ARBA00004141"/>
    </source>
</evidence>
<dbReference type="Gene3D" id="1.20.1250.20">
    <property type="entry name" value="MFS general substrate transporter like domains"/>
    <property type="match status" value="1"/>
</dbReference>
<dbReference type="InterPro" id="IPR036259">
    <property type="entry name" value="MFS_trans_sf"/>
</dbReference>